<protein>
    <submittedName>
        <fullName evidence="1">Uncharacterized protein</fullName>
    </submittedName>
</protein>
<proteinExistence type="predicted"/>
<sequence>MTHKLSLNSLVLDFKRDNEGKGVQGSQALTALVAFTLAYSVRLPDNGAYGSTEAAQAFLVPIMKNIVSDVNELYCVDLGTVLDLTSALYCNRYDNVWGGRRALDAFSPKAVIDEAYGVDCYPTVQLWAERFFETVGFYISETTQKA</sequence>
<dbReference type="RefSeq" id="YP_009293031.1">
    <property type="nucleotide sequence ID" value="NC_031127.1"/>
</dbReference>
<dbReference type="EMBL" id="KX397368">
    <property type="protein sequence ID" value="ANZ49145.1"/>
    <property type="molecule type" value="Genomic_DNA"/>
</dbReference>
<reference evidence="2" key="1">
    <citation type="submission" date="2016-06" db="EMBL/GenBank/DDBJ databases">
        <authorList>
            <person name="Berg J.A."/>
            <person name="Grossarth S.E."/>
            <person name="Jarvis T.M."/>
            <person name="Merrill B.D."/>
            <person name="Breakwell D.P."/>
            <person name="Hope S."/>
            <person name="Grose J.H."/>
        </authorList>
    </citation>
    <scope>NUCLEOTIDE SEQUENCE [LARGE SCALE GENOMIC DNA]</scope>
</reference>
<evidence type="ECO:0000313" key="1">
    <source>
        <dbReference type="EMBL" id="ANZ49145.1"/>
    </source>
</evidence>
<dbReference type="Proteomes" id="UP000203302">
    <property type="component" value="Segment"/>
</dbReference>
<gene>
    <name evidence="1" type="ORF">HUXLEY_63</name>
</gene>
<dbReference type="KEGG" id="vg:29069185"/>
<name>A0A1B2ID55_9CAUD</name>
<dbReference type="OrthoDB" id="15052at10239"/>
<evidence type="ECO:0000313" key="2">
    <source>
        <dbReference type="Proteomes" id="UP000203302"/>
    </source>
</evidence>
<accession>A0A1B2ID55</accession>
<organism evidence="1 2">
    <name type="scientific">Erwinia phage vB_EamM_Huxley</name>
    <dbReference type="NCBI Taxonomy" id="1883373"/>
    <lineage>
        <taxon>Viruses</taxon>
        <taxon>Duplodnaviria</taxon>
        <taxon>Heunggongvirae</taxon>
        <taxon>Uroviricota</taxon>
        <taxon>Caudoviricetes</taxon>
        <taxon>Chimalliviridae</taxon>
        <taxon>Machinavirus</taxon>
        <taxon>Machinavirus machina</taxon>
    </lineage>
</organism>
<dbReference type="GeneID" id="29069185"/>